<feature type="transmembrane region" description="Helical" evidence="6">
    <location>
        <begin position="344"/>
        <end position="363"/>
    </location>
</feature>
<keyword evidence="2" id="KW-0813">Transport</keyword>
<comment type="subcellular location">
    <subcellularLocation>
        <location evidence="1">Cell membrane</location>
        <topology evidence="1">Multi-pass membrane protein</topology>
    </subcellularLocation>
</comment>
<dbReference type="Gene3D" id="1.20.1250.20">
    <property type="entry name" value="MFS general substrate transporter like domains"/>
    <property type="match status" value="2"/>
</dbReference>
<evidence type="ECO:0000256" key="4">
    <source>
        <dbReference type="ARBA" id="ARBA00022989"/>
    </source>
</evidence>
<gene>
    <name evidence="8" type="ORF">JOE66_000507</name>
</gene>
<feature type="transmembrane region" description="Helical" evidence="6">
    <location>
        <begin position="248"/>
        <end position="275"/>
    </location>
</feature>
<comment type="caution">
    <text evidence="8">The sequence shown here is derived from an EMBL/GenBank/DDBJ whole genome shotgun (WGS) entry which is preliminary data.</text>
</comment>
<evidence type="ECO:0000256" key="5">
    <source>
        <dbReference type="ARBA" id="ARBA00023136"/>
    </source>
</evidence>
<feature type="transmembrane region" description="Helical" evidence="6">
    <location>
        <begin position="319"/>
        <end position="338"/>
    </location>
</feature>
<name>A0ABS2L1C1_9MICO</name>
<dbReference type="PANTHER" id="PTHR43791:SF36">
    <property type="entry name" value="TRANSPORTER, PUTATIVE (AFU_ORTHOLOGUE AFUA_6G08340)-RELATED"/>
    <property type="match status" value="1"/>
</dbReference>
<feature type="transmembrane region" description="Helical" evidence="6">
    <location>
        <begin position="375"/>
        <end position="397"/>
    </location>
</feature>
<dbReference type="EMBL" id="JAFBBU010000001">
    <property type="protein sequence ID" value="MBM7470873.1"/>
    <property type="molecule type" value="Genomic_DNA"/>
</dbReference>
<dbReference type="Proteomes" id="UP000776164">
    <property type="component" value="Unassembled WGS sequence"/>
</dbReference>
<organism evidence="8 9">
    <name type="scientific">Subtercola frigoramans</name>
    <dbReference type="NCBI Taxonomy" id="120298"/>
    <lineage>
        <taxon>Bacteria</taxon>
        <taxon>Bacillati</taxon>
        <taxon>Actinomycetota</taxon>
        <taxon>Actinomycetes</taxon>
        <taxon>Micrococcales</taxon>
        <taxon>Microbacteriaceae</taxon>
        <taxon>Subtercola</taxon>
    </lineage>
</organism>
<feature type="transmembrane region" description="Helical" evidence="6">
    <location>
        <begin position="12"/>
        <end position="31"/>
    </location>
</feature>
<dbReference type="RefSeq" id="WP_205106564.1">
    <property type="nucleotide sequence ID" value="NZ_BAAAHT010000018.1"/>
</dbReference>
<feature type="transmembrane region" description="Helical" evidence="6">
    <location>
        <begin position="148"/>
        <end position="169"/>
    </location>
</feature>
<evidence type="ECO:0000256" key="2">
    <source>
        <dbReference type="ARBA" id="ARBA00022448"/>
    </source>
</evidence>
<dbReference type="InterPro" id="IPR011701">
    <property type="entry name" value="MFS"/>
</dbReference>
<evidence type="ECO:0000313" key="8">
    <source>
        <dbReference type="EMBL" id="MBM7470873.1"/>
    </source>
</evidence>
<protein>
    <submittedName>
        <fullName evidence="8">MFS family permease</fullName>
    </submittedName>
</protein>
<feature type="transmembrane region" description="Helical" evidence="6">
    <location>
        <begin position="409"/>
        <end position="428"/>
    </location>
</feature>
<feature type="transmembrane region" description="Helical" evidence="6">
    <location>
        <begin position="87"/>
        <end position="106"/>
    </location>
</feature>
<proteinExistence type="predicted"/>
<evidence type="ECO:0000259" key="7">
    <source>
        <dbReference type="PROSITE" id="PS50850"/>
    </source>
</evidence>
<dbReference type="InterPro" id="IPR020846">
    <property type="entry name" value="MFS_dom"/>
</dbReference>
<dbReference type="PROSITE" id="PS50850">
    <property type="entry name" value="MFS"/>
    <property type="match status" value="1"/>
</dbReference>
<evidence type="ECO:0000313" key="9">
    <source>
        <dbReference type="Proteomes" id="UP000776164"/>
    </source>
</evidence>
<feature type="domain" description="Major facilitator superfamily (MFS) profile" evidence="7">
    <location>
        <begin position="21"/>
        <end position="433"/>
    </location>
</feature>
<feature type="transmembrane region" description="Helical" evidence="6">
    <location>
        <begin position="112"/>
        <end position="136"/>
    </location>
</feature>
<sequence length="453" mass="48244">MAIDLSDSEKKVAIRKITIRLIPLLALGYFFNSLEKTNIGLAALQMNSALGLTTAAFGLAAGLLFVGYALFEIPSNLALYKFGARKWIARIMITWGLVAAATSLVVGEASLYVLRILLGIAEAGFYPGVILYIALWVPRQYRGTMLSLFVLGGTLSAVVGSPLTGLLLSPPDYFGIESWRAMFVIEGIPAVIVGVLCLIFLTDRPKDAKWLTLKERTWLSSAIDTETSQIELTHGPSGSLKMLGDIRVITLSVIYFLLKCGQYSLIFFLPLIIVAFQKEAGTKFSTLQVSLLSAIPALCAVVPAILWARHSDKTGERRWHAAIPAIVGCVGITLSALVDNPVLIMISLCVATVGLTAQSAPFFQMPNFFLTGAAAAASFALINSLGNLGGFVAPTIFGALRDSTGDYKLPSLIMGAFLAIAAIITLALPKLFPSLSLLAHKASGAGAGTAMKR</sequence>
<keyword evidence="5 6" id="KW-0472">Membrane</keyword>
<keyword evidence="9" id="KW-1185">Reference proteome</keyword>
<keyword evidence="4 6" id="KW-1133">Transmembrane helix</keyword>
<reference evidence="8 9" key="1">
    <citation type="submission" date="2021-01" db="EMBL/GenBank/DDBJ databases">
        <title>Sequencing the genomes of 1000 actinobacteria strains.</title>
        <authorList>
            <person name="Klenk H.-P."/>
        </authorList>
    </citation>
    <scope>NUCLEOTIDE SEQUENCE [LARGE SCALE GENOMIC DNA]</scope>
    <source>
        <strain evidence="8 9">DSM 13057</strain>
    </source>
</reference>
<evidence type="ECO:0000256" key="3">
    <source>
        <dbReference type="ARBA" id="ARBA00022692"/>
    </source>
</evidence>
<feature type="transmembrane region" description="Helical" evidence="6">
    <location>
        <begin position="51"/>
        <end position="71"/>
    </location>
</feature>
<feature type="transmembrane region" description="Helical" evidence="6">
    <location>
        <begin position="181"/>
        <end position="201"/>
    </location>
</feature>
<accession>A0ABS2L1C1</accession>
<dbReference type="SUPFAM" id="SSF103473">
    <property type="entry name" value="MFS general substrate transporter"/>
    <property type="match status" value="1"/>
</dbReference>
<evidence type="ECO:0000256" key="6">
    <source>
        <dbReference type="SAM" id="Phobius"/>
    </source>
</evidence>
<dbReference type="PANTHER" id="PTHR43791">
    <property type="entry name" value="PERMEASE-RELATED"/>
    <property type="match status" value="1"/>
</dbReference>
<evidence type="ECO:0000256" key="1">
    <source>
        <dbReference type="ARBA" id="ARBA00004651"/>
    </source>
</evidence>
<dbReference type="CDD" id="cd17319">
    <property type="entry name" value="MFS_ExuT_GudP_like"/>
    <property type="match status" value="1"/>
</dbReference>
<feature type="transmembrane region" description="Helical" evidence="6">
    <location>
        <begin position="287"/>
        <end position="307"/>
    </location>
</feature>
<dbReference type="Pfam" id="PF07690">
    <property type="entry name" value="MFS_1"/>
    <property type="match status" value="1"/>
</dbReference>
<dbReference type="InterPro" id="IPR036259">
    <property type="entry name" value="MFS_trans_sf"/>
</dbReference>
<keyword evidence="3 6" id="KW-0812">Transmembrane</keyword>